<accession>A0A8J5TC90</accession>
<evidence type="ECO:0000256" key="1">
    <source>
        <dbReference type="SAM" id="MobiDB-lite"/>
    </source>
</evidence>
<evidence type="ECO:0000313" key="3">
    <source>
        <dbReference type="Proteomes" id="UP000729402"/>
    </source>
</evidence>
<dbReference type="EMBL" id="JAAALK010000283">
    <property type="protein sequence ID" value="KAG8071376.1"/>
    <property type="molecule type" value="Genomic_DNA"/>
</dbReference>
<reference evidence="2" key="1">
    <citation type="journal article" date="2021" name="bioRxiv">
        <title>Whole Genome Assembly and Annotation of Northern Wild Rice, Zizania palustris L., Supports a Whole Genome Duplication in the Zizania Genus.</title>
        <authorList>
            <person name="Haas M."/>
            <person name="Kono T."/>
            <person name="Macchietto M."/>
            <person name="Millas R."/>
            <person name="McGilp L."/>
            <person name="Shao M."/>
            <person name="Duquette J."/>
            <person name="Hirsch C.N."/>
            <person name="Kimball J."/>
        </authorList>
    </citation>
    <scope>NUCLEOTIDE SEQUENCE</scope>
    <source>
        <tissue evidence="2">Fresh leaf tissue</tissue>
    </source>
</reference>
<feature type="region of interest" description="Disordered" evidence="1">
    <location>
        <begin position="1"/>
        <end position="30"/>
    </location>
</feature>
<comment type="caution">
    <text evidence="2">The sequence shown here is derived from an EMBL/GenBank/DDBJ whole genome shotgun (WGS) entry which is preliminary data.</text>
</comment>
<feature type="region of interest" description="Disordered" evidence="1">
    <location>
        <begin position="172"/>
        <end position="194"/>
    </location>
</feature>
<protein>
    <submittedName>
        <fullName evidence="2">Uncharacterized protein</fullName>
    </submittedName>
</protein>
<name>A0A8J5TC90_ZIZPA</name>
<dbReference type="Proteomes" id="UP000729402">
    <property type="component" value="Unassembled WGS sequence"/>
</dbReference>
<keyword evidence="3" id="KW-1185">Reference proteome</keyword>
<sequence length="194" mass="21069">MDAIAKQLDQLAHGRQPQRRRAGGSATSATTATSAVCRLSYLCPRDLFHLATSWPAWNWHSIVERQKAAQEGKLPPVGVPGHDPLTDVYIPFERPNPNPKIISPHPAPLAAPPHSSRARRSASGSDSTSAPRRSTSGFDSTLALRQFDSASAAVFFFGNPNPNPFPLAALPQSSRARRSAFDSASQSRLRLRLR</sequence>
<feature type="region of interest" description="Disordered" evidence="1">
    <location>
        <begin position="93"/>
        <end position="137"/>
    </location>
</feature>
<feature type="compositionally biased region" description="Low complexity" evidence="1">
    <location>
        <begin position="121"/>
        <end position="132"/>
    </location>
</feature>
<gene>
    <name evidence="2" type="ORF">GUJ93_ZPchr0006g44694</name>
</gene>
<dbReference type="AlphaFoldDB" id="A0A8J5TC90"/>
<reference evidence="2" key="2">
    <citation type="submission" date="2021-02" db="EMBL/GenBank/DDBJ databases">
        <authorList>
            <person name="Kimball J.A."/>
            <person name="Haas M.W."/>
            <person name="Macchietto M."/>
            <person name="Kono T."/>
            <person name="Duquette J."/>
            <person name="Shao M."/>
        </authorList>
    </citation>
    <scope>NUCLEOTIDE SEQUENCE</scope>
    <source>
        <tissue evidence="2">Fresh leaf tissue</tissue>
    </source>
</reference>
<proteinExistence type="predicted"/>
<organism evidence="2 3">
    <name type="scientific">Zizania palustris</name>
    <name type="common">Northern wild rice</name>
    <dbReference type="NCBI Taxonomy" id="103762"/>
    <lineage>
        <taxon>Eukaryota</taxon>
        <taxon>Viridiplantae</taxon>
        <taxon>Streptophyta</taxon>
        <taxon>Embryophyta</taxon>
        <taxon>Tracheophyta</taxon>
        <taxon>Spermatophyta</taxon>
        <taxon>Magnoliopsida</taxon>
        <taxon>Liliopsida</taxon>
        <taxon>Poales</taxon>
        <taxon>Poaceae</taxon>
        <taxon>BOP clade</taxon>
        <taxon>Oryzoideae</taxon>
        <taxon>Oryzeae</taxon>
        <taxon>Zizaniinae</taxon>
        <taxon>Zizania</taxon>
    </lineage>
</organism>
<evidence type="ECO:0000313" key="2">
    <source>
        <dbReference type="EMBL" id="KAG8071376.1"/>
    </source>
</evidence>